<dbReference type="InterPro" id="IPR036397">
    <property type="entry name" value="RNaseH_sf"/>
</dbReference>
<dbReference type="STRING" id="454130.A0A0U5GJB0"/>
<dbReference type="InterPro" id="IPR012337">
    <property type="entry name" value="RNaseH-like_sf"/>
</dbReference>
<dbReference type="SUPFAM" id="SSF53098">
    <property type="entry name" value="Ribonuclease H-like"/>
    <property type="match status" value="1"/>
</dbReference>
<keyword evidence="3" id="KW-1185">Reference proteome</keyword>
<dbReference type="OrthoDB" id="5080849at2759"/>
<dbReference type="AlphaFoldDB" id="A0A0U5GJB0"/>
<accession>A0A0U5GJB0</accession>
<organism evidence="1 3">
    <name type="scientific">Aspergillus calidoustus</name>
    <dbReference type="NCBI Taxonomy" id="454130"/>
    <lineage>
        <taxon>Eukaryota</taxon>
        <taxon>Fungi</taxon>
        <taxon>Dikarya</taxon>
        <taxon>Ascomycota</taxon>
        <taxon>Pezizomycotina</taxon>
        <taxon>Eurotiomycetes</taxon>
        <taxon>Eurotiomycetidae</taxon>
        <taxon>Eurotiales</taxon>
        <taxon>Aspergillaceae</taxon>
        <taxon>Aspergillus</taxon>
        <taxon>Aspergillus subgen. Nidulantes</taxon>
    </lineage>
</organism>
<dbReference type="EMBL" id="CDMC01000039">
    <property type="protein sequence ID" value="CEL11987.1"/>
    <property type="molecule type" value="Genomic_DNA"/>
</dbReference>
<gene>
    <name evidence="1" type="ORF">ASPCAL15052</name>
    <name evidence="2" type="ORF">ASPCAL15081</name>
</gene>
<protein>
    <submittedName>
        <fullName evidence="1">Uncharacterized protein</fullName>
    </submittedName>
</protein>
<dbReference type="OMA" id="IPGHANT"/>
<reference evidence="3" key="2">
    <citation type="journal article" date="2016" name="Genome Announc.">
        <title>Draft genome sequences of fungus Aspergillus calidoustus.</title>
        <authorList>
            <person name="Horn F."/>
            <person name="Linde J."/>
            <person name="Mattern D.J."/>
            <person name="Walther G."/>
            <person name="Guthke R."/>
            <person name="Scherlach K."/>
            <person name="Martin K."/>
            <person name="Brakhage A.A."/>
            <person name="Petzke L."/>
            <person name="Valiante V."/>
        </authorList>
    </citation>
    <scope>NUCLEOTIDE SEQUENCE [LARGE SCALE GENOMIC DNA]</scope>
    <source>
        <strain evidence="3">SF006504</strain>
    </source>
</reference>
<dbReference type="Proteomes" id="UP000054771">
    <property type="component" value="Unassembled WGS sequence"/>
</dbReference>
<evidence type="ECO:0000313" key="1">
    <source>
        <dbReference type="EMBL" id="CEL11958.1"/>
    </source>
</evidence>
<proteinExistence type="predicted"/>
<evidence type="ECO:0000313" key="2">
    <source>
        <dbReference type="EMBL" id="CEL11987.1"/>
    </source>
</evidence>
<dbReference type="CDD" id="cd09276">
    <property type="entry name" value="Rnase_HI_RT_non_LTR"/>
    <property type="match status" value="1"/>
</dbReference>
<evidence type="ECO:0000313" key="3">
    <source>
        <dbReference type="Proteomes" id="UP000054771"/>
    </source>
</evidence>
<sequence length="270" mass="30005">MAGAGFAIYQSGKQFLQSSIPLGPNKEVFDAEAEAALAGAKAAFQLHTACYATNLWICLDNLEVATRLLSPFTGSSQEVFESFRALAETWLSRERFPYTDGGSVRICWVPGHTQIPENEAADQAAKKGAAMNPPLSKHSHASLKRQAKIEMLSAMQRYWQTTAPQTYRDLWITTYPRRSAELKLPRPLLARILAARTGHGDFAAYHERFKHENAHLLCRCGARKTPFHFLFCCIAKRRLPLPSGPPSETIPYLLGTPKGTAKLAAWLSKF</sequence>
<reference evidence="1" key="1">
    <citation type="submission" date="2014-12" db="EMBL/GenBank/DDBJ databases">
        <authorList>
            <person name="Jaenicke S."/>
        </authorList>
    </citation>
    <scope>NUCLEOTIDE SEQUENCE [LARGE SCALE GENOMIC DNA]</scope>
</reference>
<dbReference type="GO" id="GO:0003676">
    <property type="term" value="F:nucleic acid binding"/>
    <property type="evidence" value="ECO:0007669"/>
    <property type="project" value="InterPro"/>
</dbReference>
<dbReference type="EMBL" id="CDMC01000037">
    <property type="protein sequence ID" value="CEL11958.1"/>
    <property type="molecule type" value="Genomic_DNA"/>
</dbReference>
<dbReference type="Gene3D" id="3.30.420.10">
    <property type="entry name" value="Ribonuclease H-like superfamily/Ribonuclease H"/>
    <property type="match status" value="1"/>
</dbReference>
<name>A0A0U5GJB0_ASPCI</name>